<accession>A0AAN9UZB4</accession>
<evidence type="ECO:0000256" key="1">
    <source>
        <dbReference type="ARBA" id="ARBA00022450"/>
    </source>
</evidence>
<evidence type="ECO:0000256" key="2">
    <source>
        <dbReference type="ARBA" id="ARBA00022553"/>
    </source>
</evidence>
<feature type="domain" description="Carrier" evidence="3">
    <location>
        <begin position="79"/>
        <end position="147"/>
    </location>
</feature>
<keyword evidence="2" id="KW-0597">Phosphoprotein</keyword>
<evidence type="ECO:0000313" key="4">
    <source>
        <dbReference type="EMBL" id="KAK7756671.1"/>
    </source>
</evidence>
<proteinExistence type="predicted"/>
<keyword evidence="1" id="KW-0596">Phosphopantetheine</keyword>
<name>A0AAN9UZB4_9PEZI</name>
<dbReference type="Proteomes" id="UP001320420">
    <property type="component" value="Unassembled WGS sequence"/>
</dbReference>
<dbReference type="Gene3D" id="1.10.1200.10">
    <property type="entry name" value="ACP-like"/>
    <property type="match status" value="1"/>
</dbReference>
<evidence type="ECO:0000313" key="5">
    <source>
        <dbReference type="Proteomes" id="UP001320420"/>
    </source>
</evidence>
<dbReference type="PROSITE" id="PS50075">
    <property type="entry name" value="CARRIER"/>
    <property type="match status" value="1"/>
</dbReference>
<sequence>MQVIDGRASTTQLVTGIAVPLGESCDLAADAQFGQLVGTGVTAPKDGDDEHLSDDYDNAALQELQVLRSSPEKPVQVLVQACARVTVLTAQVIRLLRLETEVELDKPLTAYGLDDLSAVELRGWLRARLGAGLSALDVTNAPSLVSL</sequence>
<dbReference type="SMART" id="SM00823">
    <property type="entry name" value="PKS_PP"/>
    <property type="match status" value="1"/>
</dbReference>
<dbReference type="GO" id="GO:0031177">
    <property type="term" value="F:phosphopantetheine binding"/>
    <property type="evidence" value="ECO:0007669"/>
    <property type="project" value="InterPro"/>
</dbReference>
<dbReference type="EMBL" id="JAKJXP020000005">
    <property type="protein sequence ID" value="KAK7756671.1"/>
    <property type="molecule type" value="Genomic_DNA"/>
</dbReference>
<organism evidence="4 5">
    <name type="scientific">Diatrype stigma</name>
    <dbReference type="NCBI Taxonomy" id="117547"/>
    <lineage>
        <taxon>Eukaryota</taxon>
        <taxon>Fungi</taxon>
        <taxon>Dikarya</taxon>
        <taxon>Ascomycota</taxon>
        <taxon>Pezizomycotina</taxon>
        <taxon>Sordariomycetes</taxon>
        <taxon>Xylariomycetidae</taxon>
        <taxon>Xylariales</taxon>
        <taxon>Diatrypaceae</taxon>
        <taxon>Diatrype</taxon>
    </lineage>
</organism>
<dbReference type="InterPro" id="IPR036736">
    <property type="entry name" value="ACP-like_sf"/>
</dbReference>
<evidence type="ECO:0000259" key="3">
    <source>
        <dbReference type="PROSITE" id="PS50075"/>
    </source>
</evidence>
<dbReference type="InterPro" id="IPR009081">
    <property type="entry name" value="PP-bd_ACP"/>
</dbReference>
<dbReference type="AlphaFoldDB" id="A0AAN9UZB4"/>
<gene>
    <name evidence="4" type="ORF">SLS62_001112</name>
</gene>
<keyword evidence="5" id="KW-1185">Reference proteome</keyword>
<dbReference type="SUPFAM" id="SSF47336">
    <property type="entry name" value="ACP-like"/>
    <property type="match status" value="1"/>
</dbReference>
<dbReference type="Pfam" id="PF00550">
    <property type="entry name" value="PP-binding"/>
    <property type="match status" value="1"/>
</dbReference>
<protein>
    <recommendedName>
        <fullName evidence="3">Carrier domain-containing protein</fullName>
    </recommendedName>
</protein>
<dbReference type="InterPro" id="IPR020806">
    <property type="entry name" value="PKS_PP-bd"/>
</dbReference>
<comment type="caution">
    <text evidence="4">The sequence shown here is derived from an EMBL/GenBank/DDBJ whole genome shotgun (WGS) entry which is preliminary data.</text>
</comment>
<reference evidence="4 5" key="1">
    <citation type="submission" date="2024-02" db="EMBL/GenBank/DDBJ databases">
        <title>De novo assembly and annotation of 12 fungi associated with fruit tree decline syndrome in Ontario, Canada.</title>
        <authorList>
            <person name="Sulman M."/>
            <person name="Ellouze W."/>
            <person name="Ilyukhin E."/>
        </authorList>
    </citation>
    <scope>NUCLEOTIDE SEQUENCE [LARGE SCALE GENOMIC DNA]</scope>
    <source>
        <strain evidence="4 5">M11/M66-122</strain>
    </source>
</reference>